<dbReference type="Proteomes" id="UP001145114">
    <property type="component" value="Unassembled WGS sequence"/>
</dbReference>
<name>A0ACC1HMW0_9FUNG</name>
<evidence type="ECO:0000313" key="1">
    <source>
        <dbReference type="EMBL" id="KAJ1677011.1"/>
    </source>
</evidence>
<dbReference type="EMBL" id="JAMZIH010003152">
    <property type="protein sequence ID" value="KAJ1677011.1"/>
    <property type="molecule type" value="Genomic_DNA"/>
</dbReference>
<gene>
    <name evidence="1" type="ORF">EV182_007064</name>
</gene>
<sequence length="168" mass="18332">MPLIPSSPADMLASTHTFQARSSGATSSSSGNPTVALGLIFRIYYLRTDHDYAVAYVCLILMGIAERLLSLGADFTTPSGFKPRRIAFLLPHAMAYYVIAMIRFILMIAVMNQYVPIFLITCLGLTLGQAIAVVLKIWIKGLLSRYSDTKSTNSDPELGKGVFSEPCC</sequence>
<reference evidence="1" key="1">
    <citation type="submission" date="2022-06" db="EMBL/GenBank/DDBJ databases">
        <title>Phylogenomic reconstructions and comparative analyses of Kickxellomycotina fungi.</title>
        <authorList>
            <person name="Reynolds N.K."/>
            <person name="Stajich J.E."/>
            <person name="Barry K."/>
            <person name="Grigoriev I.V."/>
            <person name="Crous P."/>
            <person name="Smith M.E."/>
        </authorList>
    </citation>
    <scope>NUCLEOTIDE SEQUENCE</scope>
    <source>
        <strain evidence="1">RSA 2271</strain>
    </source>
</reference>
<keyword evidence="2" id="KW-1185">Reference proteome</keyword>
<organism evidence="1 2">
    <name type="scientific">Spiromyces aspiralis</name>
    <dbReference type="NCBI Taxonomy" id="68401"/>
    <lineage>
        <taxon>Eukaryota</taxon>
        <taxon>Fungi</taxon>
        <taxon>Fungi incertae sedis</taxon>
        <taxon>Zoopagomycota</taxon>
        <taxon>Kickxellomycotina</taxon>
        <taxon>Kickxellomycetes</taxon>
        <taxon>Kickxellales</taxon>
        <taxon>Kickxellaceae</taxon>
        <taxon>Spiromyces</taxon>
    </lineage>
</organism>
<evidence type="ECO:0000313" key="2">
    <source>
        <dbReference type="Proteomes" id="UP001145114"/>
    </source>
</evidence>
<proteinExistence type="predicted"/>
<accession>A0ACC1HMW0</accession>
<protein>
    <submittedName>
        <fullName evidence="1">Uncharacterized protein</fullName>
    </submittedName>
</protein>
<comment type="caution">
    <text evidence="1">The sequence shown here is derived from an EMBL/GenBank/DDBJ whole genome shotgun (WGS) entry which is preliminary data.</text>
</comment>